<dbReference type="RefSeq" id="WP_376700009.1">
    <property type="nucleotide sequence ID" value="NZ_JACHEM010000042.1"/>
</dbReference>
<comment type="caution">
    <text evidence="1">The sequence shown here is derived from an EMBL/GenBank/DDBJ whole genome shotgun (WGS) entry which is preliminary data.</text>
</comment>
<evidence type="ECO:0000313" key="2">
    <source>
        <dbReference type="Proteomes" id="UP000540423"/>
    </source>
</evidence>
<organism evidence="1 2">
    <name type="scientific">Streptomyces candidus</name>
    <dbReference type="NCBI Taxonomy" id="67283"/>
    <lineage>
        <taxon>Bacteria</taxon>
        <taxon>Bacillati</taxon>
        <taxon>Actinomycetota</taxon>
        <taxon>Actinomycetes</taxon>
        <taxon>Kitasatosporales</taxon>
        <taxon>Streptomycetaceae</taxon>
        <taxon>Streptomyces</taxon>
    </lineage>
</organism>
<evidence type="ECO:0000313" key="1">
    <source>
        <dbReference type="EMBL" id="MBB6440178.1"/>
    </source>
</evidence>
<accession>A0A7X0HMH9</accession>
<protein>
    <submittedName>
        <fullName evidence="1">Uncharacterized protein</fullName>
    </submittedName>
</protein>
<name>A0A7X0HMH9_9ACTN</name>
<keyword evidence="2" id="KW-1185">Reference proteome</keyword>
<reference evidence="1 2" key="1">
    <citation type="submission" date="2020-08" db="EMBL/GenBank/DDBJ databases">
        <title>Genomic Encyclopedia of Type Strains, Phase IV (KMG-IV): sequencing the most valuable type-strain genomes for metagenomic binning, comparative biology and taxonomic classification.</title>
        <authorList>
            <person name="Goeker M."/>
        </authorList>
    </citation>
    <scope>NUCLEOTIDE SEQUENCE [LARGE SCALE GENOMIC DNA]</scope>
    <source>
        <strain evidence="1 2">DSM 40141</strain>
    </source>
</reference>
<proteinExistence type="predicted"/>
<sequence length="84" mass="9382">MKASSEENFRRTLVFHHVVKEAEAFAAGLPDVAAQLHTSDPALYPKTIWADWLCGDHEPLHRRRLLGEFAAGIARTAPSWRSAT</sequence>
<dbReference type="EMBL" id="JACHEM010000042">
    <property type="protein sequence ID" value="MBB6440178.1"/>
    <property type="molecule type" value="Genomic_DNA"/>
</dbReference>
<gene>
    <name evidence="1" type="ORF">HNQ79_006691</name>
</gene>
<dbReference type="Proteomes" id="UP000540423">
    <property type="component" value="Unassembled WGS sequence"/>
</dbReference>
<dbReference type="AlphaFoldDB" id="A0A7X0HMH9"/>